<reference evidence="2 3" key="1">
    <citation type="journal article" date="2018" name="Mol. Biol. Evol.">
        <title>Broad Genomic Sampling Reveals a Smut Pathogenic Ancestry of the Fungal Clade Ustilaginomycotina.</title>
        <authorList>
            <person name="Kijpornyongpan T."/>
            <person name="Mondo S.J."/>
            <person name="Barry K."/>
            <person name="Sandor L."/>
            <person name="Lee J."/>
            <person name="Lipzen A."/>
            <person name="Pangilinan J."/>
            <person name="LaButti K."/>
            <person name="Hainaut M."/>
            <person name="Henrissat B."/>
            <person name="Grigoriev I.V."/>
            <person name="Spatafora J.W."/>
            <person name="Aime M.C."/>
        </authorList>
    </citation>
    <scope>NUCLEOTIDE SEQUENCE [LARGE SCALE GENOMIC DNA]</scope>
    <source>
        <strain evidence="2 3">MCA 3882</strain>
    </source>
</reference>
<evidence type="ECO:0000313" key="2">
    <source>
        <dbReference type="EMBL" id="PWN37857.1"/>
    </source>
</evidence>
<protein>
    <submittedName>
        <fullName evidence="2">Uncharacterized protein</fullName>
    </submittedName>
</protein>
<dbReference type="EMBL" id="KZ819602">
    <property type="protein sequence ID" value="PWN37857.1"/>
    <property type="molecule type" value="Genomic_DNA"/>
</dbReference>
<organism evidence="2 3">
    <name type="scientific">Meira miltonrushii</name>
    <dbReference type="NCBI Taxonomy" id="1280837"/>
    <lineage>
        <taxon>Eukaryota</taxon>
        <taxon>Fungi</taxon>
        <taxon>Dikarya</taxon>
        <taxon>Basidiomycota</taxon>
        <taxon>Ustilaginomycotina</taxon>
        <taxon>Exobasidiomycetes</taxon>
        <taxon>Exobasidiales</taxon>
        <taxon>Brachybasidiaceae</taxon>
        <taxon>Meira</taxon>
    </lineage>
</organism>
<dbReference type="GeneID" id="37018059"/>
<feature type="compositionally biased region" description="Pro residues" evidence="1">
    <location>
        <begin position="134"/>
        <end position="146"/>
    </location>
</feature>
<dbReference type="InParanoid" id="A0A316VJJ7"/>
<keyword evidence="3" id="KW-1185">Reference proteome</keyword>
<accession>A0A316VJJ7</accession>
<feature type="region of interest" description="Disordered" evidence="1">
    <location>
        <begin position="19"/>
        <end position="158"/>
    </location>
</feature>
<proteinExistence type="predicted"/>
<dbReference type="AlphaFoldDB" id="A0A316VJJ7"/>
<feature type="compositionally biased region" description="Basic and acidic residues" evidence="1">
    <location>
        <begin position="39"/>
        <end position="72"/>
    </location>
</feature>
<evidence type="ECO:0000256" key="1">
    <source>
        <dbReference type="SAM" id="MobiDB-lite"/>
    </source>
</evidence>
<dbReference type="RefSeq" id="XP_025358159.1">
    <property type="nucleotide sequence ID" value="XM_025496278.1"/>
</dbReference>
<gene>
    <name evidence="2" type="ORF">FA14DRAFT_118247</name>
</gene>
<evidence type="ECO:0000313" key="3">
    <source>
        <dbReference type="Proteomes" id="UP000245771"/>
    </source>
</evidence>
<dbReference type="Proteomes" id="UP000245771">
    <property type="component" value="Unassembled WGS sequence"/>
</dbReference>
<feature type="non-terminal residue" evidence="2">
    <location>
        <position position="191"/>
    </location>
</feature>
<dbReference type="STRING" id="1280837.A0A316VJJ7"/>
<sequence>MAPYNPMKKHMDKLDEWGSDHMKKFNTQRDAGSGASFSDKLKIARGKDDRWERTRKPTETADGERIVPERAARLPPAPTNTFAAARSSAVPPPPPQRSGSGAPPAPPSRTANSTSAAPPPTLPRRMDNEAGTSNPPPPYPAAPPAAPSRGLNQSNMVTGSDHIEFSKFGPEDKEAFFDLLDEYFAQRLNVS</sequence>
<dbReference type="OrthoDB" id="3366092at2759"/>
<name>A0A316VJJ7_9BASI</name>